<dbReference type="Proteomes" id="UP001449657">
    <property type="component" value="Chromosome"/>
</dbReference>
<evidence type="ECO:0000259" key="1">
    <source>
        <dbReference type="SMART" id="SM00060"/>
    </source>
</evidence>
<keyword evidence="2" id="KW-0449">Lipoprotein</keyword>
<dbReference type="InterPro" id="IPR032527">
    <property type="entry name" value="DUF4959"/>
</dbReference>
<dbReference type="InterPro" id="IPR032164">
    <property type="entry name" value="DUF5000"/>
</dbReference>
<sequence>MKTSQTRIFALLGFMGLATIWGGCFKDDIYNGPTEKDGTKPGPVSNVQVKNVNGGATITYKLPNSSNLLYVRARYKANDVTARQTQVSYYSNSIELSGFAEKKEYEVTLTAVSRGEVESDPVIVKVHPETPIHRLVLPTVEINPDFGGIFVSAQNPVREKIGVIVITADKNGEFKPIESKYLTTAEIGFSVRGYESKPRKFGVYVVDRWGNSSDTLFADITPLFESMIEKSKFAEYPLPGDEPMDYGWALPFLWDDKTEEANGNGFHTTTVGALPKHVTFDMGASYNLSRYKMWHRVNDWMAFSHGNPKRWKLWGTNTKPATNGSFDGWTLIGEYETPTKPSGRPPYDNTPEDVARARQGFEFNIPSNTPKVRYIRIQVEETLSGANFWHLMEITFWGQ</sequence>
<dbReference type="InterPro" id="IPR013783">
    <property type="entry name" value="Ig-like_fold"/>
</dbReference>
<evidence type="ECO:0000313" key="2">
    <source>
        <dbReference type="EMBL" id="WZN48642.1"/>
    </source>
</evidence>
<dbReference type="InterPro" id="IPR036116">
    <property type="entry name" value="FN3_sf"/>
</dbReference>
<dbReference type="RefSeq" id="WP_341843230.1">
    <property type="nucleotide sequence ID" value="NZ_CP149792.1"/>
</dbReference>
<reference evidence="2 3" key="1">
    <citation type="submission" date="2024-03" db="EMBL/GenBank/DDBJ databases">
        <title>Chitinophaga caseinilytica sp. nov., a casein hydrolysing bacterium isolated from forest soil.</title>
        <authorList>
            <person name="Lee D.S."/>
            <person name="Han D.M."/>
            <person name="Baek J.H."/>
            <person name="Choi D.G."/>
            <person name="Jeon J.H."/>
            <person name="Jeon C.O."/>
        </authorList>
    </citation>
    <scope>NUCLEOTIDE SEQUENCE [LARGE SCALE GENOMIC DNA]</scope>
    <source>
        <strain evidence="2 3">KACC 19118</strain>
    </source>
</reference>
<name>A0ABZ2ZAC1_9BACT</name>
<organism evidence="2 3">
    <name type="scientific">Chitinophaga caseinilytica</name>
    <dbReference type="NCBI Taxonomy" id="2267521"/>
    <lineage>
        <taxon>Bacteria</taxon>
        <taxon>Pseudomonadati</taxon>
        <taxon>Bacteroidota</taxon>
        <taxon>Chitinophagia</taxon>
        <taxon>Chitinophagales</taxon>
        <taxon>Chitinophagaceae</taxon>
        <taxon>Chitinophaga</taxon>
    </lineage>
</organism>
<protein>
    <submittedName>
        <fullName evidence="2">DUF5000 domain-containing lipoprotein</fullName>
    </submittedName>
</protein>
<dbReference type="Gene3D" id="2.60.120.260">
    <property type="entry name" value="Galactose-binding domain-like"/>
    <property type="match status" value="1"/>
</dbReference>
<dbReference type="InterPro" id="IPR008979">
    <property type="entry name" value="Galactose-bd-like_sf"/>
</dbReference>
<evidence type="ECO:0000313" key="3">
    <source>
        <dbReference type="Proteomes" id="UP001449657"/>
    </source>
</evidence>
<dbReference type="Pfam" id="PF16391">
    <property type="entry name" value="DUF5000"/>
    <property type="match status" value="1"/>
</dbReference>
<proteinExistence type="predicted"/>
<dbReference type="Pfam" id="PF16323">
    <property type="entry name" value="DUF4959"/>
    <property type="match status" value="1"/>
</dbReference>
<dbReference type="InterPro" id="IPR033431">
    <property type="entry name" value="DUF5126"/>
</dbReference>
<dbReference type="InterPro" id="IPR003961">
    <property type="entry name" value="FN3_dom"/>
</dbReference>
<feature type="domain" description="Fibronectin type-III" evidence="1">
    <location>
        <begin position="41"/>
        <end position="119"/>
    </location>
</feature>
<dbReference type="EMBL" id="CP150096">
    <property type="protein sequence ID" value="WZN48642.1"/>
    <property type="molecule type" value="Genomic_DNA"/>
</dbReference>
<keyword evidence="3" id="KW-1185">Reference proteome</keyword>
<gene>
    <name evidence="2" type="ORF">WJU22_10695</name>
</gene>
<accession>A0ABZ2ZAC1</accession>
<dbReference type="Gene3D" id="2.60.40.10">
    <property type="entry name" value="Immunoglobulins"/>
    <property type="match status" value="1"/>
</dbReference>
<dbReference type="Pfam" id="PF17166">
    <property type="entry name" value="DUF5126"/>
    <property type="match status" value="1"/>
</dbReference>
<dbReference type="SUPFAM" id="SSF49785">
    <property type="entry name" value="Galactose-binding domain-like"/>
    <property type="match status" value="1"/>
</dbReference>
<dbReference type="PROSITE" id="PS51257">
    <property type="entry name" value="PROKAR_LIPOPROTEIN"/>
    <property type="match status" value="1"/>
</dbReference>
<dbReference type="SMART" id="SM00060">
    <property type="entry name" value="FN3"/>
    <property type="match status" value="1"/>
</dbReference>
<dbReference type="SUPFAM" id="SSF49265">
    <property type="entry name" value="Fibronectin type III"/>
    <property type="match status" value="1"/>
</dbReference>